<dbReference type="Pfam" id="PF12937">
    <property type="entry name" value="F-box-like"/>
    <property type="match status" value="1"/>
</dbReference>
<dbReference type="InterPro" id="IPR001810">
    <property type="entry name" value="F-box_dom"/>
</dbReference>
<dbReference type="PROSITE" id="PS50181">
    <property type="entry name" value="FBOX"/>
    <property type="match status" value="1"/>
</dbReference>
<protein>
    <recommendedName>
        <fullName evidence="1">F-box domain-containing protein</fullName>
    </recommendedName>
</protein>
<accession>A0A067NG15</accession>
<sequence>MSLEVLPVELLQAILKELCPRDLAALSSISRTIYPVAMRELYTSITLNKRKESRLLAKSLKHRPAKASFVKYLVVGSSITADSDAVKALPDIVKHLDQLKHFEITADEISSKRLTTVIHALKAEQLTHLTLLTDLQPIGDLVDFIVGRHPNLQELHLSPHALCGDKIPTLALTKLEEFVGPSWCFSRQTVKMPLFQVSIAWSAEAPEAGTEDIITSLATSCKDSLKVLCCSKPGPCEELVDAITTSFPDLRGLEISSSVIINSPDTVKRLATSLAKMQELIALSFNPSLVLSDQRRGGIDLLQIVDNAKAIRSLSCCGVSWSKVDNRWVHVEKNC</sequence>
<dbReference type="SUPFAM" id="SSF81383">
    <property type="entry name" value="F-box domain"/>
    <property type="match status" value="1"/>
</dbReference>
<proteinExistence type="predicted"/>
<dbReference type="SUPFAM" id="SSF52047">
    <property type="entry name" value="RNI-like"/>
    <property type="match status" value="1"/>
</dbReference>
<name>A0A067NG15_PLEO1</name>
<dbReference type="VEuPathDB" id="FungiDB:PLEOSDRAFT_171514"/>
<dbReference type="EMBL" id="KL198013">
    <property type="protein sequence ID" value="KDQ23062.1"/>
    <property type="molecule type" value="Genomic_DNA"/>
</dbReference>
<dbReference type="InterPro" id="IPR036047">
    <property type="entry name" value="F-box-like_dom_sf"/>
</dbReference>
<dbReference type="OrthoDB" id="3190489at2759"/>
<gene>
    <name evidence="2" type="ORF">PLEOSDRAFT_171514</name>
</gene>
<evidence type="ECO:0000259" key="1">
    <source>
        <dbReference type="PROSITE" id="PS50181"/>
    </source>
</evidence>
<organism evidence="2 3">
    <name type="scientific">Pleurotus ostreatus (strain PC15)</name>
    <name type="common">Oyster mushroom</name>
    <dbReference type="NCBI Taxonomy" id="1137138"/>
    <lineage>
        <taxon>Eukaryota</taxon>
        <taxon>Fungi</taxon>
        <taxon>Dikarya</taxon>
        <taxon>Basidiomycota</taxon>
        <taxon>Agaricomycotina</taxon>
        <taxon>Agaricomycetes</taxon>
        <taxon>Agaricomycetidae</taxon>
        <taxon>Agaricales</taxon>
        <taxon>Pleurotineae</taxon>
        <taxon>Pleurotaceae</taxon>
        <taxon>Pleurotus</taxon>
    </lineage>
</organism>
<dbReference type="Gene3D" id="3.80.10.10">
    <property type="entry name" value="Ribonuclease Inhibitor"/>
    <property type="match status" value="1"/>
</dbReference>
<dbReference type="Proteomes" id="UP000027073">
    <property type="component" value="Unassembled WGS sequence"/>
</dbReference>
<reference evidence="3" key="1">
    <citation type="journal article" date="2014" name="Proc. Natl. Acad. Sci. U.S.A.">
        <title>Extensive sampling of basidiomycete genomes demonstrates inadequacy of the white-rot/brown-rot paradigm for wood decay fungi.</title>
        <authorList>
            <person name="Riley R."/>
            <person name="Salamov A.A."/>
            <person name="Brown D.W."/>
            <person name="Nagy L.G."/>
            <person name="Floudas D."/>
            <person name="Held B.W."/>
            <person name="Levasseur A."/>
            <person name="Lombard V."/>
            <person name="Morin E."/>
            <person name="Otillar R."/>
            <person name="Lindquist E.A."/>
            <person name="Sun H."/>
            <person name="LaButti K.M."/>
            <person name="Schmutz J."/>
            <person name="Jabbour D."/>
            <person name="Luo H."/>
            <person name="Baker S.E."/>
            <person name="Pisabarro A.G."/>
            <person name="Walton J.D."/>
            <person name="Blanchette R.A."/>
            <person name="Henrissat B."/>
            <person name="Martin F."/>
            <person name="Cullen D."/>
            <person name="Hibbett D.S."/>
            <person name="Grigoriev I.V."/>
        </authorList>
    </citation>
    <scope>NUCLEOTIDE SEQUENCE [LARGE SCALE GENOMIC DNA]</scope>
    <source>
        <strain evidence="3">PC15</strain>
    </source>
</reference>
<evidence type="ECO:0000313" key="3">
    <source>
        <dbReference type="Proteomes" id="UP000027073"/>
    </source>
</evidence>
<dbReference type="InterPro" id="IPR032675">
    <property type="entry name" value="LRR_dom_sf"/>
</dbReference>
<dbReference type="AlphaFoldDB" id="A0A067NG15"/>
<dbReference type="HOGENOM" id="CLU_829285_0_0_1"/>
<feature type="domain" description="F-box" evidence="1">
    <location>
        <begin position="1"/>
        <end position="45"/>
    </location>
</feature>
<dbReference type="InParanoid" id="A0A067NG15"/>
<evidence type="ECO:0000313" key="2">
    <source>
        <dbReference type="EMBL" id="KDQ23062.1"/>
    </source>
</evidence>